<evidence type="ECO:0000313" key="2">
    <source>
        <dbReference type="Proteomes" id="UP000033647"/>
    </source>
</evidence>
<dbReference type="Gene3D" id="3.30.559.30">
    <property type="entry name" value="Nonribosomal peptide synthetase, condensation domain"/>
    <property type="match status" value="1"/>
</dbReference>
<proteinExistence type="predicted"/>
<dbReference type="GO" id="GO:0008080">
    <property type="term" value="F:N-acetyltransferase activity"/>
    <property type="evidence" value="ECO:0007669"/>
    <property type="project" value="TreeGrafter"/>
</dbReference>
<dbReference type="PANTHER" id="PTHR28037:SF1">
    <property type="entry name" value="ALCOHOL O-ACETYLTRANSFERASE 1-RELATED"/>
    <property type="match status" value="1"/>
</dbReference>
<keyword evidence="2" id="KW-1185">Reference proteome</keyword>
<dbReference type="OrthoDB" id="2150604at2759"/>
<dbReference type="InterPro" id="IPR023213">
    <property type="entry name" value="CAT-like_dom_sf"/>
</dbReference>
<gene>
    <name evidence="1" type="ORF">TI39_contig4340g00010</name>
</gene>
<name>A0A0F4G7E3_9PEZI</name>
<comment type="caution">
    <text evidence="1">The sequence shown here is derived from an EMBL/GenBank/DDBJ whole genome shotgun (WGS) entry which is preliminary data.</text>
</comment>
<reference evidence="1 2" key="1">
    <citation type="submission" date="2015-03" db="EMBL/GenBank/DDBJ databases">
        <title>RNA-seq based gene annotation and comparative genomics of four Zymoseptoria species reveal species-specific pathogenicity related genes and transposable element activity.</title>
        <authorList>
            <person name="Grandaubert J."/>
            <person name="Bhattacharyya A."/>
            <person name="Stukenbrock E.H."/>
        </authorList>
    </citation>
    <scope>NUCLEOTIDE SEQUENCE [LARGE SCALE GENOMIC DNA]</scope>
    <source>
        <strain evidence="1 2">Zb18110</strain>
    </source>
</reference>
<dbReference type="Gene3D" id="3.30.559.10">
    <property type="entry name" value="Chloramphenicol acetyltransferase-like domain"/>
    <property type="match status" value="1"/>
</dbReference>
<dbReference type="InterPro" id="IPR052058">
    <property type="entry name" value="Alcohol_O-acetyltransferase"/>
</dbReference>
<dbReference type="EMBL" id="LAFY01004299">
    <property type="protein sequence ID" value="KJX93296.1"/>
    <property type="molecule type" value="Genomic_DNA"/>
</dbReference>
<dbReference type="Proteomes" id="UP000033647">
    <property type="component" value="Unassembled WGS sequence"/>
</dbReference>
<dbReference type="STRING" id="1047168.A0A0F4G7E3"/>
<dbReference type="Pfam" id="PF07247">
    <property type="entry name" value="AATase"/>
    <property type="match status" value="1"/>
</dbReference>
<accession>A0A0F4G7E3</accession>
<dbReference type="SUPFAM" id="SSF52777">
    <property type="entry name" value="CoA-dependent acyltransferases"/>
    <property type="match status" value="2"/>
</dbReference>
<organism evidence="1 2">
    <name type="scientific">Zymoseptoria brevis</name>
    <dbReference type="NCBI Taxonomy" id="1047168"/>
    <lineage>
        <taxon>Eukaryota</taxon>
        <taxon>Fungi</taxon>
        <taxon>Dikarya</taxon>
        <taxon>Ascomycota</taxon>
        <taxon>Pezizomycotina</taxon>
        <taxon>Dothideomycetes</taxon>
        <taxon>Dothideomycetidae</taxon>
        <taxon>Mycosphaerellales</taxon>
        <taxon>Mycosphaerellaceae</taxon>
        <taxon>Zymoseptoria</taxon>
    </lineage>
</organism>
<dbReference type="InterPro" id="IPR010828">
    <property type="entry name" value="Atf2/Sli1-like"/>
</dbReference>
<evidence type="ECO:0000313" key="1">
    <source>
        <dbReference type="EMBL" id="KJX93296.1"/>
    </source>
</evidence>
<protein>
    <submittedName>
        <fullName evidence="1">Uncharacterized protein</fullName>
    </submittedName>
</protein>
<dbReference type="PANTHER" id="PTHR28037">
    <property type="entry name" value="ALCOHOL O-ACETYLTRANSFERASE 1-RELATED"/>
    <property type="match status" value="1"/>
</dbReference>
<dbReference type="AlphaFoldDB" id="A0A0F4G7E3"/>
<sequence length="502" mass="56276">MATVMQRTATATTEATKLATVDFATAKSVRSSRAANGIERICIVRDAMNLYGYIMAVGTYTRPWSSSECISHATTFKALKHCITQHHALCTIVEDADTEAPRLRQAPLMDLTKHVVTFDAVDDDGPENTLQFLRNAHDLPLHLGHPQWRVIQLPIRSKSEDRILFAFVCSHAFIDGRSTFSFHQTFLQALRDIEDIGFDSTPEFATPSNYSVPAAINDGGKLSISKEFLQAAKQGPATDTPFWKGSSTRPEYPSPKFPLYKLELLTISHAQIQKIVLACRQHGSKLSALLDHIIARAISRALYRRNQHHTKFACFTPVDLRNTLQFDSNEWGNIVSSNLEILEVDFTTLHGEPVLSSEDWDKIQTTTDVLLQRSKTFVDHVTHLLSYLPSVRNWLLGCLKMPRNESFALSNVGSFDAPKATDPSTWSIDDMRFSQHSYPVGPVFLFNFASTKNGPLNLTLTWWPGAIGVGDDSQELAFVREMCTDIVLFLESVARDWDDLVQ</sequence>